<protein>
    <submittedName>
        <fullName evidence="1">Uncharacterized protein</fullName>
    </submittedName>
</protein>
<dbReference type="EMBL" id="LR214974">
    <property type="protein sequence ID" value="VEU64266.1"/>
    <property type="molecule type" value="Genomic_DNA"/>
</dbReference>
<dbReference type="Proteomes" id="UP000289506">
    <property type="component" value="Chromosome"/>
</dbReference>
<reference evidence="1 2" key="1">
    <citation type="submission" date="2019-01" db="EMBL/GenBank/DDBJ databases">
        <authorList>
            <consortium name="Pathogen Informatics"/>
        </authorList>
    </citation>
    <scope>NUCLEOTIDE SEQUENCE [LARGE SCALE GENOMIC DNA]</scope>
    <source>
        <strain evidence="1 2">NCTC10142</strain>
    </source>
</reference>
<organism evidence="1 2">
    <name type="scientific">Mycoplasmopsis cynos</name>
    <dbReference type="NCBI Taxonomy" id="171284"/>
    <lineage>
        <taxon>Bacteria</taxon>
        <taxon>Bacillati</taxon>
        <taxon>Mycoplasmatota</taxon>
        <taxon>Mycoplasmoidales</taxon>
        <taxon>Metamycoplasmataceae</taxon>
        <taxon>Mycoplasmopsis</taxon>
    </lineage>
</organism>
<proteinExistence type="predicted"/>
<evidence type="ECO:0000313" key="1">
    <source>
        <dbReference type="EMBL" id="VEU64266.1"/>
    </source>
</evidence>
<accession>A0A449AGX2</accession>
<dbReference type="AlphaFoldDB" id="A0A449AGX2"/>
<name>A0A449AGX2_9BACT</name>
<gene>
    <name evidence="1" type="ORF">NCTC10142_00002</name>
</gene>
<sequence length="66" mass="7442">MNTFLIPEFEHLINFRSIAPTALIHPSSEIAPVNAVSSGILYLNFEIIAVVKLIPADFRLFESLYH</sequence>
<evidence type="ECO:0000313" key="2">
    <source>
        <dbReference type="Proteomes" id="UP000289506"/>
    </source>
</evidence>